<dbReference type="SUPFAM" id="SSF56281">
    <property type="entry name" value="Metallo-hydrolase/oxidoreductase"/>
    <property type="match status" value="1"/>
</dbReference>
<proteinExistence type="predicted"/>
<reference evidence="6" key="1">
    <citation type="submission" date="2022-11" db="EMBL/GenBank/DDBJ databases">
        <title>Complete genome sequence of Methanogenium organophilum DSM 3596.</title>
        <authorList>
            <person name="Chen S.-C."/>
            <person name="Lai S.-J."/>
            <person name="You Y.-T."/>
        </authorList>
    </citation>
    <scope>NUCLEOTIDE SEQUENCE</scope>
    <source>
        <strain evidence="6">DSM 3596</strain>
    </source>
</reference>
<dbReference type="AlphaFoldDB" id="A0A9X9T763"/>
<evidence type="ECO:0000256" key="4">
    <source>
        <dbReference type="ARBA" id="ARBA00022833"/>
    </source>
</evidence>
<name>A0A9X9T763_METOG</name>
<dbReference type="PANTHER" id="PTHR46233">
    <property type="entry name" value="HYDROXYACYLGLUTATHIONE HYDROLASE GLOC"/>
    <property type="match status" value="1"/>
</dbReference>
<dbReference type="EMBL" id="CP113361">
    <property type="protein sequence ID" value="WAI00116.1"/>
    <property type="molecule type" value="Genomic_DNA"/>
</dbReference>
<dbReference type="InterPro" id="IPR036866">
    <property type="entry name" value="RibonucZ/Hydroxyglut_hydro"/>
</dbReference>
<accession>A0A9X9T763</accession>
<evidence type="ECO:0000259" key="5">
    <source>
        <dbReference type="SMART" id="SM00849"/>
    </source>
</evidence>
<dbReference type="RefSeq" id="WP_268185289.1">
    <property type="nucleotide sequence ID" value="NZ_CP113361.1"/>
</dbReference>
<keyword evidence="4" id="KW-0862">Zinc</keyword>
<gene>
    <name evidence="6" type="ORF">OU421_06645</name>
</gene>
<keyword evidence="2" id="KW-0479">Metal-binding</keyword>
<dbReference type="CDD" id="cd06262">
    <property type="entry name" value="metallo-hydrolase-like_MBL-fold"/>
    <property type="match status" value="1"/>
</dbReference>
<organism evidence="6 7">
    <name type="scientific">Methanogenium organophilum</name>
    <dbReference type="NCBI Taxonomy" id="2199"/>
    <lineage>
        <taxon>Archaea</taxon>
        <taxon>Methanobacteriati</taxon>
        <taxon>Methanobacteriota</taxon>
        <taxon>Stenosarchaea group</taxon>
        <taxon>Methanomicrobia</taxon>
        <taxon>Methanomicrobiales</taxon>
        <taxon>Methanomicrobiaceae</taxon>
        <taxon>Methanogenium</taxon>
    </lineage>
</organism>
<dbReference type="GO" id="GO:0046872">
    <property type="term" value="F:metal ion binding"/>
    <property type="evidence" value="ECO:0007669"/>
    <property type="project" value="UniProtKB-KW"/>
</dbReference>
<dbReference type="SMART" id="SM00849">
    <property type="entry name" value="Lactamase_B"/>
    <property type="match status" value="1"/>
</dbReference>
<protein>
    <submittedName>
        <fullName evidence="6">MBL fold metallo-hydrolase</fullName>
    </submittedName>
</protein>
<sequence length="200" mass="21748">MQVRWIPGEGYWANSYLCGDVLVDAGVTPMQVEAFASQITTIVLTHCHYDHIAHAHHIAYMCEAEVFIHEADEPALSQGRTEVTLSALFGERTPAVPLTGTLEDGDTIGGLKVIHTPGHTPGSICLWDSEDENLISGDTVFADGGAGRTDFPGGSQEALVQSLERLAGYDVQKLWPGHGMPVTEKGFRHIEAARRMIGYY</sequence>
<dbReference type="GeneID" id="76834765"/>
<evidence type="ECO:0000313" key="6">
    <source>
        <dbReference type="EMBL" id="WAI00116.1"/>
    </source>
</evidence>
<evidence type="ECO:0000256" key="2">
    <source>
        <dbReference type="ARBA" id="ARBA00022723"/>
    </source>
</evidence>
<dbReference type="Gene3D" id="3.60.15.10">
    <property type="entry name" value="Ribonuclease Z/Hydroxyacylglutathione hydrolase-like"/>
    <property type="match status" value="1"/>
</dbReference>
<dbReference type="InterPro" id="IPR051453">
    <property type="entry name" value="MBL_Glyoxalase_II"/>
</dbReference>
<evidence type="ECO:0000313" key="7">
    <source>
        <dbReference type="Proteomes" id="UP001163096"/>
    </source>
</evidence>
<dbReference type="KEGG" id="mou:OU421_06645"/>
<dbReference type="InterPro" id="IPR001279">
    <property type="entry name" value="Metallo-B-lactamas"/>
</dbReference>
<keyword evidence="7" id="KW-1185">Reference proteome</keyword>
<evidence type="ECO:0000256" key="3">
    <source>
        <dbReference type="ARBA" id="ARBA00022801"/>
    </source>
</evidence>
<dbReference type="PANTHER" id="PTHR46233:SF3">
    <property type="entry name" value="HYDROXYACYLGLUTATHIONE HYDROLASE GLOC"/>
    <property type="match status" value="1"/>
</dbReference>
<evidence type="ECO:0000256" key="1">
    <source>
        <dbReference type="ARBA" id="ARBA00001947"/>
    </source>
</evidence>
<keyword evidence="3" id="KW-0378">Hydrolase</keyword>
<feature type="domain" description="Metallo-beta-lactamase" evidence="5">
    <location>
        <begin position="12"/>
        <end position="178"/>
    </location>
</feature>
<comment type="cofactor">
    <cofactor evidence="1">
        <name>Zn(2+)</name>
        <dbReference type="ChEBI" id="CHEBI:29105"/>
    </cofactor>
</comment>
<dbReference type="GO" id="GO:0016787">
    <property type="term" value="F:hydrolase activity"/>
    <property type="evidence" value="ECO:0007669"/>
    <property type="project" value="UniProtKB-KW"/>
</dbReference>
<dbReference type="Proteomes" id="UP001163096">
    <property type="component" value="Chromosome"/>
</dbReference>
<dbReference type="Pfam" id="PF00753">
    <property type="entry name" value="Lactamase_B"/>
    <property type="match status" value="1"/>
</dbReference>